<dbReference type="Proteomes" id="UP000008634">
    <property type="component" value="Chromosome"/>
</dbReference>
<name>E6X8N5_CELAD</name>
<evidence type="ECO:0000313" key="2">
    <source>
        <dbReference type="Proteomes" id="UP000008634"/>
    </source>
</evidence>
<dbReference type="HOGENOM" id="CLU_433940_0_0_10"/>
<dbReference type="eggNOG" id="COG2373">
    <property type="taxonomic scope" value="Bacteria"/>
</dbReference>
<accession>E6X8N5</accession>
<protein>
    <submittedName>
        <fullName evidence="1">Uncharacterized protein</fullName>
    </submittedName>
</protein>
<organism evidence="1 2">
    <name type="scientific">Cellulophaga algicola (strain DSM 14237 / IC166 / ACAM 630)</name>
    <dbReference type="NCBI Taxonomy" id="688270"/>
    <lineage>
        <taxon>Bacteria</taxon>
        <taxon>Pseudomonadati</taxon>
        <taxon>Bacteroidota</taxon>
        <taxon>Flavobacteriia</taxon>
        <taxon>Flavobacteriales</taxon>
        <taxon>Flavobacteriaceae</taxon>
        <taxon>Cellulophaga</taxon>
    </lineage>
</organism>
<evidence type="ECO:0000313" key="1">
    <source>
        <dbReference type="EMBL" id="ADV47622.1"/>
    </source>
</evidence>
<dbReference type="KEGG" id="cao:Celal_0276"/>
<keyword evidence="2" id="KW-1185">Reference proteome</keyword>
<proteinExistence type="predicted"/>
<dbReference type="RefSeq" id="WP_013549117.1">
    <property type="nucleotide sequence ID" value="NC_014934.1"/>
</dbReference>
<gene>
    <name evidence="1" type="ordered locus">Celal_0276</name>
</gene>
<sequence length="630" mass="67934">MRYLTSIRLLLIIPITFLITLLEPDAAHNATFFEKEKPKEITDTNKYKPLAEIDTDGDGLTDDIDEDDDNDGIPDLYEDGCEVNTAFGTPPSSLTSTNYVTSIYTNYNSFWASSVGSLNPTGYDNVSELLAFKVGSETYATGVGASVMIDSDGNGLYDSMDTDGDTTGDVTLEETTWTALRPVTKIKSGIRLEGRAIDGNTSNAVGPQLTSGGIPFNPYLYEGERGLDMGYAIANIDNAWYFRLGGANTAAYGDGEMDILLTQGAQLGSGLNYNRLHLLDEDGNYLGNGVEVNWNNTPVVGNSNVDQYNVNDSSSGRNQKKNIRLAAVELSEFGLTPAERAIAVIFRLEISANADPIFFVVNDKSFITACTPQDTDGDGIVNSLDLDSDNDGIYDAIEAGHGQALVDGRLTGPVGTDGIVNSIQATGQYDNGTINYEIKDSNNDNILDFLSSDSDADGCNDVLEAGFLDGDDDNYLGTSPLMTNSWGVVTGQGGYTTPRDGNGNNVPDYQEFSSAPSILTAPQDTVIFDGNSGYISITAANTTQYQWQISTDGGTNFSDIVDTTTYSGIETATLGIYDTNLNFDGLLYRVIILNEGYVCSTYVTSEIAQLSIRVKSVITNKRITYRIKKE</sequence>
<dbReference type="AlphaFoldDB" id="E6X8N5"/>
<dbReference type="STRING" id="688270.Celal_0276"/>
<dbReference type="OrthoDB" id="9805017at2"/>
<reference evidence="1 2" key="1">
    <citation type="journal article" date="2010" name="Stand. Genomic Sci.">
        <title>Complete genome sequence of Cellulophaga algicola type strain (IC166).</title>
        <authorList>
            <person name="Abt B."/>
            <person name="Lu M."/>
            <person name="Misra M."/>
            <person name="Han C."/>
            <person name="Nolan M."/>
            <person name="Lucas S."/>
            <person name="Hammon N."/>
            <person name="Deshpande S."/>
            <person name="Cheng J.F."/>
            <person name="Tapia R."/>
            <person name="Goodwin L."/>
            <person name="Pitluck S."/>
            <person name="Liolios K."/>
            <person name="Pagani I."/>
            <person name="Ivanova N."/>
            <person name="Mavromatis K."/>
            <person name="Ovchinikova G."/>
            <person name="Pati A."/>
            <person name="Chen A."/>
            <person name="Palaniappan K."/>
            <person name="Land M."/>
            <person name="Hauser L."/>
            <person name="Chang Y.J."/>
            <person name="Jeffries C.D."/>
            <person name="Detter J.C."/>
            <person name="Brambilla E."/>
            <person name="Rohde M."/>
            <person name="Tindall B.J."/>
            <person name="Goker M."/>
            <person name="Woyke T."/>
            <person name="Bristow J."/>
            <person name="Eisen J.A."/>
            <person name="Markowitz V."/>
            <person name="Hugenholtz P."/>
            <person name="Kyrpides N.C."/>
            <person name="Klenk H.P."/>
            <person name="Lapidus A."/>
        </authorList>
    </citation>
    <scope>NUCLEOTIDE SEQUENCE [LARGE SCALE GENOMIC DNA]</scope>
    <source>
        <strain evidence="2">DSM 14237 / IC166 / ACAM 630</strain>
    </source>
</reference>
<dbReference type="EMBL" id="CP002453">
    <property type="protein sequence ID" value="ADV47622.1"/>
    <property type="molecule type" value="Genomic_DNA"/>
</dbReference>